<feature type="domain" description="EamA" evidence="8">
    <location>
        <begin position="147"/>
        <end position="278"/>
    </location>
</feature>
<dbReference type="PANTHER" id="PTHR42920:SF5">
    <property type="entry name" value="EAMA DOMAIN-CONTAINING PROTEIN"/>
    <property type="match status" value="1"/>
</dbReference>
<comment type="subcellular location">
    <subcellularLocation>
        <location evidence="1">Cell membrane</location>
        <topology evidence="1">Multi-pass membrane protein</topology>
    </subcellularLocation>
</comment>
<feature type="transmembrane region" description="Helical" evidence="7">
    <location>
        <begin position="69"/>
        <end position="90"/>
    </location>
</feature>
<keyword evidence="6 7" id="KW-0472">Membrane</keyword>
<evidence type="ECO:0000313" key="10">
    <source>
        <dbReference type="Proteomes" id="UP000749471"/>
    </source>
</evidence>
<accession>A0ABS6EAR0</accession>
<dbReference type="EMBL" id="JAHLPM010000021">
    <property type="protein sequence ID" value="MBU5439946.1"/>
    <property type="molecule type" value="Genomic_DNA"/>
</dbReference>
<evidence type="ECO:0000259" key="8">
    <source>
        <dbReference type="Pfam" id="PF00892"/>
    </source>
</evidence>
<reference evidence="9 10" key="1">
    <citation type="submission" date="2021-06" db="EMBL/GenBank/DDBJ databases">
        <authorList>
            <person name="Sun Q."/>
            <person name="Li D."/>
        </authorList>
    </citation>
    <scope>NUCLEOTIDE SEQUENCE [LARGE SCALE GENOMIC DNA]</scope>
    <source>
        <strain evidence="9 10">MSJ-40</strain>
    </source>
</reference>
<dbReference type="Pfam" id="PF00892">
    <property type="entry name" value="EamA"/>
    <property type="match status" value="2"/>
</dbReference>
<dbReference type="InterPro" id="IPR000620">
    <property type="entry name" value="EamA_dom"/>
</dbReference>
<feature type="transmembrane region" description="Helical" evidence="7">
    <location>
        <begin position="238"/>
        <end position="258"/>
    </location>
</feature>
<keyword evidence="10" id="KW-1185">Reference proteome</keyword>
<evidence type="ECO:0000256" key="6">
    <source>
        <dbReference type="ARBA" id="ARBA00023136"/>
    </source>
</evidence>
<feature type="transmembrane region" description="Helical" evidence="7">
    <location>
        <begin position="96"/>
        <end position="114"/>
    </location>
</feature>
<evidence type="ECO:0000256" key="7">
    <source>
        <dbReference type="SAM" id="Phobius"/>
    </source>
</evidence>
<evidence type="ECO:0000256" key="2">
    <source>
        <dbReference type="ARBA" id="ARBA00007362"/>
    </source>
</evidence>
<proteinExistence type="inferred from homology"/>
<feature type="transmembrane region" description="Helical" evidence="7">
    <location>
        <begin position="176"/>
        <end position="197"/>
    </location>
</feature>
<protein>
    <submittedName>
        <fullName evidence="9">DMT family transporter</fullName>
    </submittedName>
</protein>
<gene>
    <name evidence="9" type="ORF">KQI42_18205</name>
</gene>
<comment type="similarity">
    <text evidence="2">Belongs to the EamA transporter family.</text>
</comment>
<feature type="transmembrane region" description="Helical" evidence="7">
    <location>
        <begin position="37"/>
        <end position="57"/>
    </location>
</feature>
<feature type="domain" description="EamA" evidence="8">
    <location>
        <begin position="9"/>
        <end position="138"/>
    </location>
</feature>
<evidence type="ECO:0000256" key="1">
    <source>
        <dbReference type="ARBA" id="ARBA00004651"/>
    </source>
</evidence>
<dbReference type="Proteomes" id="UP000749471">
    <property type="component" value="Unassembled WGS sequence"/>
</dbReference>
<keyword evidence="3" id="KW-1003">Cell membrane</keyword>
<dbReference type="PANTHER" id="PTHR42920">
    <property type="entry name" value="OS03G0707200 PROTEIN-RELATED"/>
    <property type="match status" value="1"/>
</dbReference>
<dbReference type="InterPro" id="IPR051258">
    <property type="entry name" value="Diverse_Substrate_Transporter"/>
</dbReference>
<evidence type="ECO:0000256" key="5">
    <source>
        <dbReference type="ARBA" id="ARBA00022989"/>
    </source>
</evidence>
<evidence type="ECO:0000313" key="9">
    <source>
        <dbReference type="EMBL" id="MBU5439946.1"/>
    </source>
</evidence>
<feature type="transmembrane region" description="Helical" evidence="7">
    <location>
        <begin position="145"/>
        <end position="169"/>
    </location>
</feature>
<name>A0ABS6EAR0_9FIRM</name>
<organism evidence="9 10">
    <name type="scientific">Tissierella simiarum</name>
    <dbReference type="NCBI Taxonomy" id="2841534"/>
    <lineage>
        <taxon>Bacteria</taxon>
        <taxon>Bacillati</taxon>
        <taxon>Bacillota</taxon>
        <taxon>Tissierellia</taxon>
        <taxon>Tissierellales</taxon>
        <taxon>Tissierellaceae</taxon>
        <taxon>Tissierella</taxon>
    </lineage>
</organism>
<evidence type="ECO:0000256" key="3">
    <source>
        <dbReference type="ARBA" id="ARBA00022475"/>
    </source>
</evidence>
<evidence type="ECO:0000256" key="4">
    <source>
        <dbReference type="ARBA" id="ARBA00022692"/>
    </source>
</evidence>
<dbReference type="RefSeq" id="WP_216521840.1">
    <property type="nucleotide sequence ID" value="NZ_JAHLPM010000021.1"/>
</dbReference>
<sequence>MGNKKSLYADLSLFIVAIIWGSGFVVTKSTLDRITPYHMLAFRFIIAALLMGIVFFKNLKKITMEDIKAGILVGVFLFGGFATQTVGLKYTTAGKQAFITATNVVMVPFIYWIISKKRPDNYDMAGAFLCLIGIGILSIEKDLTIGYGDLLTLICAVFFAFHISSVGYFAKDKDPVALSVIQIATAGVLSLIFALLFEPKMAIIQKNTVFPILYLAVFSTLLAFLIQNVAQKYTSSTHTAIILSFEAVFGSIFSLIFLKEPFTARFLIGCLAILTSVITSETKWEFLRTKNKSN</sequence>
<keyword evidence="4 7" id="KW-0812">Transmembrane</keyword>
<feature type="transmembrane region" description="Helical" evidence="7">
    <location>
        <begin position="209"/>
        <end position="226"/>
    </location>
</feature>
<comment type="caution">
    <text evidence="9">The sequence shown here is derived from an EMBL/GenBank/DDBJ whole genome shotgun (WGS) entry which is preliminary data.</text>
</comment>
<keyword evidence="5 7" id="KW-1133">Transmembrane helix</keyword>
<feature type="transmembrane region" description="Helical" evidence="7">
    <location>
        <begin position="7"/>
        <end position="25"/>
    </location>
</feature>